<comment type="caution">
    <text evidence="4">The sequence shown here is derived from an EMBL/GenBank/DDBJ whole genome shotgun (WGS) entry which is preliminary data.</text>
</comment>
<feature type="compositionally biased region" description="Polar residues" evidence="1">
    <location>
        <begin position="206"/>
        <end position="218"/>
    </location>
</feature>
<dbReference type="InterPro" id="IPR032795">
    <property type="entry name" value="DUF3741-assoc"/>
</dbReference>
<feature type="compositionally biased region" description="Polar residues" evidence="1">
    <location>
        <begin position="291"/>
        <end position="311"/>
    </location>
</feature>
<dbReference type="PANTHER" id="PTHR21726">
    <property type="entry name" value="PHOSPHATIDYLINOSITOL N-ACETYLGLUCOSAMINYLTRANSFERASE SUBUNIT P DOWN SYNDROME CRITICAL REGION PROTEIN 5 -RELATED"/>
    <property type="match status" value="1"/>
</dbReference>
<evidence type="ECO:0000259" key="2">
    <source>
        <dbReference type="Pfam" id="PF14309"/>
    </source>
</evidence>
<evidence type="ECO:0000313" key="4">
    <source>
        <dbReference type="EMBL" id="KAJ0976331.1"/>
    </source>
</evidence>
<evidence type="ECO:0000313" key="5">
    <source>
        <dbReference type="Proteomes" id="UP001085076"/>
    </source>
</evidence>
<dbReference type="InterPro" id="IPR025486">
    <property type="entry name" value="DUF4378"/>
</dbReference>
<feature type="compositionally biased region" description="Low complexity" evidence="1">
    <location>
        <begin position="219"/>
        <end position="238"/>
    </location>
</feature>
<feature type="region of interest" description="Disordered" evidence="1">
    <location>
        <begin position="190"/>
        <end position="244"/>
    </location>
</feature>
<proteinExistence type="predicted"/>
<evidence type="ECO:0008006" key="6">
    <source>
        <dbReference type="Google" id="ProtNLM"/>
    </source>
</evidence>
<reference evidence="4" key="1">
    <citation type="submission" date="2021-03" db="EMBL/GenBank/DDBJ databases">
        <authorList>
            <person name="Li Z."/>
            <person name="Yang C."/>
        </authorList>
    </citation>
    <scope>NUCLEOTIDE SEQUENCE</scope>
    <source>
        <strain evidence="4">Dzin_1.0</strain>
        <tissue evidence="4">Leaf</tissue>
    </source>
</reference>
<dbReference type="Pfam" id="PF14309">
    <property type="entry name" value="DUF4378"/>
    <property type="match status" value="1"/>
</dbReference>
<evidence type="ECO:0000256" key="1">
    <source>
        <dbReference type="SAM" id="MobiDB-lite"/>
    </source>
</evidence>
<gene>
    <name evidence="4" type="ORF">J5N97_018296</name>
</gene>
<feature type="domain" description="DUF3741" evidence="3">
    <location>
        <begin position="28"/>
        <end position="59"/>
    </location>
</feature>
<accession>A0A9D5CMX9</accession>
<name>A0A9D5CMX9_9LILI</name>
<dbReference type="EMBL" id="JAGGNH010000004">
    <property type="protein sequence ID" value="KAJ0976331.1"/>
    <property type="molecule type" value="Genomic_DNA"/>
</dbReference>
<protein>
    <recommendedName>
        <fullName evidence="6">DUF4378 domain-containing protein</fullName>
    </recommendedName>
</protein>
<organism evidence="4 5">
    <name type="scientific">Dioscorea zingiberensis</name>
    <dbReference type="NCBI Taxonomy" id="325984"/>
    <lineage>
        <taxon>Eukaryota</taxon>
        <taxon>Viridiplantae</taxon>
        <taxon>Streptophyta</taxon>
        <taxon>Embryophyta</taxon>
        <taxon>Tracheophyta</taxon>
        <taxon>Spermatophyta</taxon>
        <taxon>Magnoliopsida</taxon>
        <taxon>Liliopsida</taxon>
        <taxon>Dioscoreales</taxon>
        <taxon>Dioscoreaceae</taxon>
        <taxon>Dioscorea</taxon>
    </lineage>
</organism>
<reference evidence="4" key="2">
    <citation type="journal article" date="2022" name="Hortic Res">
        <title>The genome of Dioscorea zingiberensis sheds light on the biosynthesis, origin and evolution of the medicinally important diosgenin saponins.</title>
        <authorList>
            <person name="Li Y."/>
            <person name="Tan C."/>
            <person name="Li Z."/>
            <person name="Guo J."/>
            <person name="Li S."/>
            <person name="Chen X."/>
            <person name="Wang C."/>
            <person name="Dai X."/>
            <person name="Yang H."/>
            <person name="Song W."/>
            <person name="Hou L."/>
            <person name="Xu J."/>
            <person name="Tong Z."/>
            <person name="Xu A."/>
            <person name="Yuan X."/>
            <person name="Wang W."/>
            <person name="Yang Q."/>
            <person name="Chen L."/>
            <person name="Sun Z."/>
            <person name="Wang K."/>
            <person name="Pan B."/>
            <person name="Chen J."/>
            <person name="Bao Y."/>
            <person name="Liu F."/>
            <person name="Qi X."/>
            <person name="Gang D.R."/>
            <person name="Wen J."/>
            <person name="Li J."/>
        </authorList>
    </citation>
    <scope>NUCLEOTIDE SEQUENCE</scope>
    <source>
        <strain evidence="4">Dzin_1.0</strain>
    </source>
</reference>
<feature type="region of interest" description="Disordered" evidence="1">
    <location>
        <begin position="266"/>
        <end position="349"/>
    </location>
</feature>
<feature type="domain" description="DUF4378" evidence="2">
    <location>
        <begin position="588"/>
        <end position="708"/>
    </location>
</feature>
<dbReference type="OrthoDB" id="765769at2759"/>
<dbReference type="Proteomes" id="UP001085076">
    <property type="component" value="Miscellaneous, Linkage group lg04"/>
</dbReference>
<sequence length="718" mass="79107">MRQFHLIDDDGIVAASTVIGGSSYSSASSVTDDGVNGIRAPGLVARLMGLDPMPTSSVSESFSTPFLDNHSNKRSLESYIDDQFSFSNHRNDVYRKMPSSPVEKFQREIMPSTSRLARSLPITQHKLLSPIKNPGFISAQSAAHIMEAAAKILEPKLRQPTARGKLPTFGSSSTSLKVCELRESVTAYQKASKLSESSSKRYMETTAASSLRGQPLSRSWNGSEGTTTSSTSLLNSEKTTGKGKSISLAIQAKVNVQKRENLGAYNRSISAKENEESKMNQPFEKHKQKNKSSPIHTTGVLRQNNQKQNCPISRDKAAPKPSISRQKGRKAIPADTSSDKNKTVNKQLSGNQRNCLKKEALNNKNFPQKKRSAGFDTHEKPAQTNVVIDEQLIWKEGDGENGADVVSFTFTSPLIEDSDDRNVFHQNTPCETSPGLSIDALGVLLEQKLRELTSDVGSSPLASPALQKSMTSISDELGCKVDSDVSSTDGQAIGRRESLREVQAPFYKKIEHHQHPSPLSILEVSFSNDTWNSSESWDGSRVSSSSVQAQNVIGLENRSKIPVAEEKELTDSASSGEHAPSFEDFRLSLDPHLLEKLDSEDGGEVKDSEMGRKMFFDCVNECLQVKYNKYFRGGYRSWAKGSSVIGKEMAGELCKEISGWKNMGECMVDELVDRDMSSHFGKWTDFEIEAFEEGVEIQRDILASLLDELVHDLQSKGQ</sequence>
<evidence type="ECO:0000259" key="3">
    <source>
        <dbReference type="Pfam" id="PF14383"/>
    </source>
</evidence>
<keyword evidence="5" id="KW-1185">Reference proteome</keyword>
<dbReference type="Pfam" id="PF14383">
    <property type="entry name" value="VARLMGL"/>
    <property type="match status" value="1"/>
</dbReference>
<dbReference type="PANTHER" id="PTHR21726:SF29">
    <property type="entry name" value="EXPRESSED PROTEIN"/>
    <property type="match status" value="1"/>
</dbReference>
<dbReference type="AlphaFoldDB" id="A0A9D5CMX9"/>